<organism evidence="1 2">
    <name type="scientific">Nephila pilipes</name>
    <name type="common">Giant wood spider</name>
    <name type="synonym">Nephila maculata</name>
    <dbReference type="NCBI Taxonomy" id="299642"/>
    <lineage>
        <taxon>Eukaryota</taxon>
        <taxon>Metazoa</taxon>
        <taxon>Ecdysozoa</taxon>
        <taxon>Arthropoda</taxon>
        <taxon>Chelicerata</taxon>
        <taxon>Arachnida</taxon>
        <taxon>Araneae</taxon>
        <taxon>Araneomorphae</taxon>
        <taxon>Entelegynae</taxon>
        <taxon>Araneoidea</taxon>
        <taxon>Nephilidae</taxon>
        <taxon>Nephila</taxon>
    </lineage>
</organism>
<proteinExistence type="predicted"/>
<accession>A0A8X6U9P3</accession>
<keyword evidence="2" id="KW-1185">Reference proteome</keyword>
<comment type="caution">
    <text evidence="1">The sequence shown here is derived from an EMBL/GenBank/DDBJ whole genome shotgun (WGS) entry which is preliminary data.</text>
</comment>
<evidence type="ECO:0000313" key="2">
    <source>
        <dbReference type="Proteomes" id="UP000887013"/>
    </source>
</evidence>
<gene>
    <name evidence="1" type="ORF">NPIL_30061</name>
</gene>
<reference evidence="1" key="1">
    <citation type="submission" date="2020-08" db="EMBL/GenBank/DDBJ databases">
        <title>Multicomponent nature underlies the extraordinary mechanical properties of spider dragline silk.</title>
        <authorList>
            <person name="Kono N."/>
            <person name="Nakamura H."/>
            <person name="Mori M."/>
            <person name="Yoshida Y."/>
            <person name="Ohtoshi R."/>
            <person name="Malay A.D."/>
            <person name="Moran D.A.P."/>
            <person name="Tomita M."/>
            <person name="Numata K."/>
            <person name="Arakawa K."/>
        </authorList>
    </citation>
    <scope>NUCLEOTIDE SEQUENCE</scope>
</reference>
<protein>
    <submittedName>
        <fullName evidence="1">Uncharacterized protein</fullName>
    </submittedName>
</protein>
<sequence length="108" mass="11744">MQRAGGGPGQPANAALPRRCLCKEKQWQWKQQAFLQQQRARHALVVAANGGWRCKYWHSKAGRLPLWRCSALCCIRAGAFACCGSGAYGVMVFCAGCVSPPDSGTIHH</sequence>
<dbReference type="EMBL" id="BMAW01024656">
    <property type="protein sequence ID" value="GFT88886.1"/>
    <property type="molecule type" value="Genomic_DNA"/>
</dbReference>
<dbReference type="Proteomes" id="UP000887013">
    <property type="component" value="Unassembled WGS sequence"/>
</dbReference>
<dbReference type="AlphaFoldDB" id="A0A8X6U9P3"/>
<evidence type="ECO:0000313" key="1">
    <source>
        <dbReference type="EMBL" id="GFT88886.1"/>
    </source>
</evidence>
<name>A0A8X6U9P3_NEPPI</name>